<dbReference type="EMBL" id="GGFJ01015002">
    <property type="protein sequence ID" value="MBW64143.1"/>
    <property type="molecule type" value="Transcribed_RNA"/>
</dbReference>
<feature type="chain" id="PRO_5014947726" evidence="1">
    <location>
        <begin position="20"/>
        <end position="66"/>
    </location>
</feature>
<accession>A0A2M4CFP9</accession>
<feature type="signal peptide" evidence="1">
    <location>
        <begin position="1"/>
        <end position="19"/>
    </location>
</feature>
<protein>
    <submittedName>
        <fullName evidence="2">Putative secreted protein</fullName>
    </submittedName>
</protein>
<sequence>MLILLRGLLLRSLVFTGCARELWVMISPKDLLPSCPIHIFKFVCISRCPLYVYICFHLYINLFAGE</sequence>
<evidence type="ECO:0000313" key="2">
    <source>
        <dbReference type="EMBL" id="MBW64143.1"/>
    </source>
</evidence>
<name>A0A2M4CFP9_9DIPT</name>
<evidence type="ECO:0000256" key="1">
    <source>
        <dbReference type="SAM" id="SignalP"/>
    </source>
</evidence>
<organism evidence="2">
    <name type="scientific">Anopheles marajoara</name>
    <dbReference type="NCBI Taxonomy" id="58244"/>
    <lineage>
        <taxon>Eukaryota</taxon>
        <taxon>Metazoa</taxon>
        <taxon>Ecdysozoa</taxon>
        <taxon>Arthropoda</taxon>
        <taxon>Hexapoda</taxon>
        <taxon>Insecta</taxon>
        <taxon>Pterygota</taxon>
        <taxon>Neoptera</taxon>
        <taxon>Endopterygota</taxon>
        <taxon>Diptera</taxon>
        <taxon>Nematocera</taxon>
        <taxon>Culicoidea</taxon>
        <taxon>Culicidae</taxon>
        <taxon>Anophelinae</taxon>
        <taxon>Anopheles</taxon>
    </lineage>
</organism>
<reference evidence="2" key="1">
    <citation type="submission" date="2018-01" db="EMBL/GenBank/DDBJ databases">
        <title>An insight into the sialome of Amazonian anophelines.</title>
        <authorList>
            <person name="Ribeiro J.M."/>
            <person name="Scarpassa V."/>
            <person name="Calvo E."/>
        </authorList>
    </citation>
    <scope>NUCLEOTIDE SEQUENCE</scope>
    <source>
        <tissue evidence="2">Salivary glands</tissue>
    </source>
</reference>
<dbReference type="AlphaFoldDB" id="A0A2M4CFP9"/>
<keyword evidence="1" id="KW-0732">Signal</keyword>
<proteinExistence type="predicted"/>